<organism evidence="5 7">
    <name type="scientific">Stutzerimonas balearica DSM 6083</name>
    <dbReference type="NCBI Taxonomy" id="1123016"/>
    <lineage>
        <taxon>Bacteria</taxon>
        <taxon>Pseudomonadati</taxon>
        <taxon>Pseudomonadota</taxon>
        <taxon>Gammaproteobacteria</taxon>
        <taxon>Pseudomonadales</taxon>
        <taxon>Pseudomonadaceae</taxon>
        <taxon>Stutzerimonas</taxon>
    </lineage>
</organism>
<dbReference type="PANTHER" id="PTHR45228">
    <property type="entry name" value="CYCLIC DI-GMP PHOSPHODIESTERASE TM_0186-RELATED"/>
    <property type="match status" value="1"/>
</dbReference>
<evidence type="ECO:0000259" key="2">
    <source>
        <dbReference type="PROSITE" id="PS50110"/>
    </source>
</evidence>
<dbReference type="SMART" id="SM00471">
    <property type="entry name" value="HDc"/>
    <property type="match status" value="1"/>
</dbReference>
<proteinExistence type="predicted"/>
<dbReference type="AlphaFoldDB" id="A0A8D3Y4Q6"/>
<keyword evidence="1" id="KW-0597">Phosphoprotein</keyword>
<reference evidence="7" key="1">
    <citation type="submission" date="2014-03" db="EMBL/GenBank/DDBJ databases">
        <title>Complete genome of Pseudomonas balearica DSM 6083T, a sewage water isolate from an enrichment with 2-methylnaphthalene.</title>
        <authorList>
            <person name="Salva-Serra F."/>
            <person name="Jaen-Luchoro D."/>
            <person name="Busquets A."/>
            <person name="Pena A."/>
            <person name="Gomila M."/>
            <person name="Bosch R."/>
            <person name="Nogales B."/>
            <person name="Garcia-Valdes E."/>
            <person name="Lalucat J."/>
            <person name="Bennasar A."/>
        </authorList>
    </citation>
    <scope>NUCLEOTIDE SEQUENCE [LARGE SCALE GENOMIC DNA]</scope>
    <source>
        <strain evidence="7">DSM 6083</strain>
    </source>
</reference>
<feature type="modified residue" description="4-aspartylphosphate" evidence="1">
    <location>
        <position position="60"/>
    </location>
</feature>
<keyword evidence="5" id="KW-0378">Hydrolase</keyword>
<dbReference type="InterPro" id="IPR011006">
    <property type="entry name" value="CheY-like_superfamily"/>
</dbReference>
<dbReference type="Proteomes" id="UP000182276">
    <property type="component" value="Unassembled WGS sequence"/>
</dbReference>
<feature type="domain" description="Response regulatory" evidence="2">
    <location>
        <begin position="10"/>
        <end position="126"/>
    </location>
</feature>
<dbReference type="EMBL" id="CP007511">
    <property type="protein sequence ID" value="AJE17159.1"/>
    <property type="molecule type" value="Genomic_DNA"/>
</dbReference>
<feature type="domain" description="HD" evidence="3">
    <location>
        <begin position="175"/>
        <end position="300"/>
    </location>
</feature>
<dbReference type="KEGG" id="pbm:CL52_19695"/>
<dbReference type="PROSITE" id="PS50110">
    <property type="entry name" value="RESPONSE_REGULATORY"/>
    <property type="match status" value="1"/>
</dbReference>
<gene>
    <name evidence="5" type="ORF">CL52_19695</name>
    <name evidence="6" type="ORF">SAMN05660875_11018</name>
</gene>
<reference evidence="5 7" key="3">
    <citation type="journal article" name="Genome Announc.">
        <title>Complete Genome Sequence of Pseudomonas balearica DSM 6083T.</title>
        <authorList>
            <person name="Bennasar-Figueras A."/>
            <person name="Salva-Serra F."/>
            <person name="Jaen-Luchoro D."/>
            <person name="Segui C."/>
            <person name="Aliaga F."/>
            <person name="Busquets A."/>
            <person name="Gomila M."/>
            <person name="Moore E.R."/>
            <person name="Lalucat J."/>
        </authorList>
    </citation>
    <scope>NUCLEOTIDE SEQUENCE [LARGE SCALE GENOMIC DNA]</scope>
    <source>
        <strain evidence="7">DSM 6083</strain>
        <strain evidence="5">DSM6083</strain>
    </source>
</reference>
<feature type="domain" description="HD-GYP" evidence="4">
    <location>
        <begin position="153"/>
        <end position="351"/>
    </location>
</feature>
<dbReference type="Pfam" id="PF13487">
    <property type="entry name" value="HD_5"/>
    <property type="match status" value="1"/>
</dbReference>
<dbReference type="InterPro" id="IPR001789">
    <property type="entry name" value="Sig_transdc_resp-reg_receiver"/>
</dbReference>
<dbReference type="Proteomes" id="UP000031271">
    <property type="component" value="Chromosome"/>
</dbReference>
<dbReference type="GO" id="GO:0000160">
    <property type="term" value="P:phosphorelay signal transduction system"/>
    <property type="evidence" value="ECO:0007669"/>
    <property type="project" value="InterPro"/>
</dbReference>
<dbReference type="SUPFAM" id="SSF52172">
    <property type="entry name" value="CheY-like"/>
    <property type="match status" value="1"/>
</dbReference>
<evidence type="ECO:0000259" key="4">
    <source>
        <dbReference type="PROSITE" id="PS51832"/>
    </source>
</evidence>
<evidence type="ECO:0000259" key="3">
    <source>
        <dbReference type="PROSITE" id="PS51831"/>
    </source>
</evidence>
<dbReference type="InterPro" id="IPR006674">
    <property type="entry name" value="HD_domain"/>
</dbReference>
<protein>
    <submittedName>
        <fullName evidence="5">Phosphohydrolase</fullName>
    </submittedName>
    <submittedName>
        <fullName evidence="6">Two-component system response regulator</fullName>
    </submittedName>
</protein>
<dbReference type="EMBL" id="FNHO01000010">
    <property type="protein sequence ID" value="SDM84799.1"/>
    <property type="molecule type" value="Genomic_DNA"/>
</dbReference>
<dbReference type="InterPro" id="IPR003607">
    <property type="entry name" value="HD/PDEase_dom"/>
</dbReference>
<reference evidence="6 8" key="2">
    <citation type="submission" date="2016-10" db="EMBL/GenBank/DDBJ databases">
        <authorList>
            <person name="Varghese N."/>
            <person name="Submissions S."/>
        </authorList>
    </citation>
    <scope>NUCLEOTIDE SEQUENCE [LARGE SCALE GENOMIC DNA]</scope>
    <source>
        <strain evidence="6 8">DSM 6083</strain>
    </source>
</reference>
<keyword evidence="8" id="KW-1185">Reference proteome</keyword>
<dbReference type="Gene3D" id="1.10.3210.10">
    <property type="entry name" value="Hypothetical protein af1432"/>
    <property type="match status" value="1"/>
</dbReference>
<name>A0A8D3Y4Q6_9GAMM</name>
<dbReference type="SUPFAM" id="SSF109604">
    <property type="entry name" value="HD-domain/PDEase-like"/>
    <property type="match status" value="1"/>
</dbReference>
<dbReference type="PROSITE" id="PS51831">
    <property type="entry name" value="HD"/>
    <property type="match status" value="1"/>
</dbReference>
<evidence type="ECO:0000313" key="5">
    <source>
        <dbReference type="EMBL" id="AJE17159.1"/>
    </source>
</evidence>
<dbReference type="RefSeq" id="WP_052264606.1">
    <property type="nucleotide sequence ID" value="NZ_CP007511.1"/>
</dbReference>
<evidence type="ECO:0000313" key="7">
    <source>
        <dbReference type="Proteomes" id="UP000031271"/>
    </source>
</evidence>
<dbReference type="GO" id="GO:0008081">
    <property type="term" value="F:phosphoric diester hydrolase activity"/>
    <property type="evidence" value="ECO:0007669"/>
    <property type="project" value="UniProtKB-ARBA"/>
</dbReference>
<dbReference type="Pfam" id="PF00072">
    <property type="entry name" value="Response_reg"/>
    <property type="match status" value="1"/>
</dbReference>
<accession>A0A8D3Y4Q6</accession>
<dbReference type="PANTHER" id="PTHR45228:SF1">
    <property type="entry name" value="CYCLIC DI-GMP PHOSPHODIESTERASE TM_0186"/>
    <property type="match status" value="1"/>
</dbReference>
<dbReference type="Gene3D" id="3.40.50.2300">
    <property type="match status" value="1"/>
</dbReference>
<dbReference type="PROSITE" id="PS51832">
    <property type="entry name" value="HD_GYP"/>
    <property type="match status" value="1"/>
</dbReference>
<dbReference type="InterPro" id="IPR052020">
    <property type="entry name" value="Cyclic_di-GMP/3'3'-cGAMP_PDE"/>
</dbReference>
<evidence type="ECO:0000313" key="8">
    <source>
        <dbReference type="Proteomes" id="UP000182276"/>
    </source>
</evidence>
<evidence type="ECO:0000313" key="6">
    <source>
        <dbReference type="EMBL" id="SDM84799.1"/>
    </source>
</evidence>
<dbReference type="CDD" id="cd00077">
    <property type="entry name" value="HDc"/>
    <property type="match status" value="1"/>
</dbReference>
<dbReference type="SMART" id="SM00448">
    <property type="entry name" value="REC"/>
    <property type="match status" value="1"/>
</dbReference>
<dbReference type="GeneID" id="77262104"/>
<evidence type="ECO:0000256" key="1">
    <source>
        <dbReference type="PROSITE-ProRule" id="PRU00169"/>
    </source>
</evidence>
<dbReference type="InterPro" id="IPR037522">
    <property type="entry name" value="HD_GYP_dom"/>
</dbReference>
<sequence>MFDETLRDLTVVVIDDVRANLRLLQASLRAFGMRRIVGFSDSGEGLDWLQSNPWDLLLLDLDMPQPNGFELLAQLAGRDPSCSPVIIVTALSDVENRRKGLELGADDYVSKPLDLTELMLRVRSKLQLCHASRALKHERAELERKVASRTEQLRQSYEAMIHSLSMAATFRDNETGNHILRIGESAAMIAEALGQAPSSVELLRLAAPMHDIGKIGIPDHILLKPGRLSDDERVEMNRHPVIGYEILMAAGQSPLLKLAAEIAMHHHEKWDGSGYPGGLVGEAIPLSARIVALCDVYDALRSSRPYKQAWSSERALELLREQAGRHFDPALVEIFCRLVEPIELLLQRLPDEPPAGAGDRGLLA</sequence>